<dbReference type="Proteomes" id="UP001217089">
    <property type="component" value="Unassembled WGS sequence"/>
</dbReference>
<feature type="domain" description="Cadherin" evidence="13">
    <location>
        <begin position="570"/>
        <end position="689"/>
    </location>
</feature>
<evidence type="ECO:0000313" key="14">
    <source>
        <dbReference type="EMBL" id="KAJ8311145.1"/>
    </source>
</evidence>
<evidence type="ECO:0000256" key="1">
    <source>
        <dbReference type="ARBA" id="ARBA00004167"/>
    </source>
</evidence>
<organism evidence="14 15">
    <name type="scientific">Tegillarca granosa</name>
    <name type="common">Malaysian cockle</name>
    <name type="synonym">Anadara granosa</name>
    <dbReference type="NCBI Taxonomy" id="220873"/>
    <lineage>
        <taxon>Eukaryota</taxon>
        <taxon>Metazoa</taxon>
        <taxon>Spiralia</taxon>
        <taxon>Lophotrochozoa</taxon>
        <taxon>Mollusca</taxon>
        <taxon>Bivalvia</taxon>
        <taxon>Autobranchia</taxon>
        <taxon>Pteriomorphia</taxon>
        <taxon>Arcoida</taxon>
        <taxon>Arcoidea</taxon>
        <taxon>Arcidae</taxon>
        <taxon>Tegillarca</taxon>
    </lineage>
</organism>
<evidence type="ECO:0000259" key="13">
    <source>
        <dbReference type="PROSITE" id="PS50268"/>
    </source>
</evidence>
<feature type="domain" description="Cadherin" evidence="13">
    <location>
        <begin position="355"/>
        <end position="465"/>
    </location>
</feature>
<evidence type="ECO:0000256" key="3">
    <source>
        <dbReference type="ARBA" id="ARBA00022737"/>
    </source>
</evidence>
<dbReference type="PROSITE" id="PS50268">
    <property type="entry name" value="CADHERIN_2"/>
    <property type="match status" value="7"/>
</dbReference>
<evidence type="ECO:0000256" key="12">
    <source>
        <dbReference type="SAM" id="SignalP"/>
    </source>
</evidence>
<dbReference type="PROSITE" id="PS00232">
    <property type="entry name" value="CADHERIN_1"/>
    <property type="match status" value="3"/>
</dbReference>
<feature type="signal peptide" evidence="12">
    <location>
        <begin position="1"/>
        <end position="20"/>
    </location>
</feature>
<dbReference type="InterPro" id="IPR013164">
    <property type="entry name" value="Cadherin_N"/>
</dbReference>
<feature type="chain" id="PRO_5047441421" description="Cadherin domain-containing protein" evidence="12">
    <location>
        <begin position="21"/>
        <end position="1022"/>
    </location>
</feature>
<keyword evidence="3" id="KW-0677">Repeat</keyword>
<evidence type="ECO:0000256" key="2">
    <source>
        <dbReference type="ARBA" id="ARBA00022692"/>
    </source>
</evidence>
<sequence length="1022" mass="113730">MVFLSSMWLVVAVVFVSVKCNVIEYSVDEERAPVILGNVADDSNIEMEAPPSVLSNMQYRFLSVGGSDENSYLSSFYIQNNTGTLSVKSKLDREALCLYKNTCVLSLRIGASSGAYFKQIDVQVTVLDINDNSPEFSKNSTSVPISEDSNINSTFPIISAHDKDIGLNSKLSYNLVPDSGVFALDVDDSGDRTQVSIRLKQKLNREAAAEYQIYVIASDGGNPLKTGRLIVNIKVGDINDNDPVFTQKNYNVTLMEDVAMDTVIVNVNATDSDEGKNAEINYEFSSLEASSSQFPFSINQQTGQISIVRKLNFAPGKAHQVGVRAYDNGYPSRSSLAMVTFNVIDTNNHVPEIAISQLLDGKIPENSKKGTVLAYVAVTDRDIGLNAKVQCSIKTDGPFQIQKLIEDDSRGDNSFNVIVSGSLDRERQIEHVVTIECNDSGSPQRNQTSSFIIQVQDQNDNPPVFSHASYNATISENNRIGAVITKVTASDADEGINAQVYYFLEPRVANIFSVDPNTGLVKANVRLDRESNETITFIVYARDGGSPKYTSSTVVRLKILDENDEFPTFRQPNYTFTVMEEESADTYIGTITAYDNDTNENGKITFAFASQYHRIDMPFTIFPYGEIRTKRPLNREVEDQYKFDVVATDKVYLPNWQHYKKISHLSPKNSLVATIEAHDIDEDKNGDITYAIVRSTDVNLFHIDSFSGKIYLSRHIETADIKKYELYLSATDNGAEPKKTGARIVISVEYTETANQISEGIIGQNVLIAITIACVTVVLSLAIIVTIFLIRRVDTQRKHKGLPHQEADFQIAETLQLQGKKSCLTKDNPKHPTYEINHLPSSDVKKEVSFSMDDHRSDHRDSGIFMIAPEVSGGGNPLSTKYSAQLAQQMGHHHSPPISDPSRSSSPDTQHEELHRMASIRLHQKLLHSYNKPLVYHPDENRQLLLMKKGVEDTRSDGSGEDSLLRSGQDFVIMLLLKHYCYHDSKLTSGSDDVMVSIVTVVKLVIEVQSLANTRIDLELWN</sequence>
<dbReference type="InterPro" id="IPR020894">
    <property type="entry name" value="Cadherin_CS"/>
</dbReference>
<dbReference type="EMBL" id="JARBDR010000560">
    <property type="protein sequence ID" value="KAJ8311145.1"/>
    <property type="molecule type" value="Genomic_DNA"/>
</dbReference>
<dbReference type="InterPro" id="IPR002126">
    <property type="entry name" value="Cadherin-like_dom"/>
</dbReference>
<dbReference type="PRINTS" id="PR00205">
    <property type="entry name" value="CADHERIN"/>
</dbReference>
<keyword evidence="8" id="KW-0325">Glycoprotein</keyword>
<comment type="caution">
    <text evidence="14">The sequence shown here is derived from an EMBL/GenBank/DDBJ whole genome shotgun (WGS) entry which is preliminary data.</text>
</comment>
<keyword evidence="4 9" id="KW-0106">Calcium</keyword>
<evidence type="ECO:0000256" key="6">
    <source>
        <dbReference type="ARBA" id="ARBA00022989"/>
    </source>
</evidence>
<evidence type="ECO:0000256" key="11">
    <source>
        <dbReference type="SAM" id="Phobius"/>
    </source>
</evidence>
<dbReference type="PANTHER" id="PTHR24028:SF146">
    <property type="entry name" value="CADHERIN 96CB, ISOFORM D-RELATED"/>
    <property type="match status" value="1"/>
</dbReference>
<accession>A0ABQ9F6F8</accession>
<evidence type="ECO:0000256" key="5">
    <source>
        <dbReference type="ARBA" id="ARBA00022889"/>
    </source>
</evidence>
<feature type="domain" description="Cadherin" evidence="13">
    <location>
        <begin position="246"/>
        <end position="353"/>
    </location>
</feature>
<keyword evidence="5" id="KW-0130">Cell adhesion</keyword>
<feature type="domain" description="Cadherin" evidence="13">
    <location>
        <begin position="40"/>
        <end position="136"/>
    </location>
</feature>
<evidence type="ECO:0000256" key="4">
    <source>
        <dbReference type="ARBA" id="ARBA00022837"/>
    </source>
</evidence>
<dbReference type="Pfam" id="PF00028">
    <property type="entry name" value="Cadherin"/>
    <property type="match status" value="6"/>
</dbReference>
<evidence type="ECO:0000256" key="8">
    <source>
        <dbReference type="ARBA" id="ARBA00023180"/>
    </source>
</evidence>
<protein>
    <recommendedName>
        <fullName evidence="13">Cadherin domain-containing protein</fullName>
    </recommendedName>
</protein>
<feature type="domain" description="Cadherin" evidence="13">
    <location>
        <begin position="137"/>
        <end position="245"/>
    </location>
</feature>
<proteinExistence type="predicted"/>
<comment type="subcellular location">
    <subcellularLocation>
        <location evidence="1">Membrane</location>
        <topology evidence="1">Single-pass membrane protein</topology>
    </subcellularLocation>
</comment>
<dbReference type="Gene3D" id="2.60.40.60">
    <property type="entry name" value="Cadherins"/>
    <property type="match status" value="7"/>
</dbReference>
<evidence type="ECO:0000256" key="10">
    <source>
        <dbReference type="SAM" id="MobiDB-lite"/>
    </source>
</evidence>
<dbReference type="InterPro" id="IPR050174">
    <property type="entry name" value="Protocadherin/Cadherin-CA"/>
</dbReference>
<evidence type="ECO:0000256" key="7">
    <source>
        <dbReference type="ARBA" id="ARBA00023136"/>
    </source>
</evidence>
<dbReference type="PANTHER" id="PTHR24028">
    <property type="entry name" value="CADHERIN-87A"/>
    <property type="match status" value="1"/>
</dbReference>
<dbReference type="InterPro" id="IPR015919">
    <property type="entry name" value="Cadherin-like_sf"/>
</dbReference>
<feature type="compositionally biased region" description="Low complexity" evidence="10">
    <location>
        <begin position="896"/>
        <end position="907"/>
    </location>
</feature>
<gene>
    <name evidence="14" type="ORF">KUTeg_011309</name>
</gene>
<feature type="domain" description="Cadherin" evidence="13">
    <location>
        <begin position="683"/>
        <end position="748"/>
    </location>
</feature>
<evidence type="ECO:0000256" key="9">
    <source>
        <dbReference type="PROSITE-ProRule" id="PRU00043"/>
    </source>
</evidence>
<dbReference type="Pfam" id="PF08266">
    <property type="entry name" value="Cadherin_2"/>
    <property type="match status" value="1"/>
</dbReference>
<dbReference type="CDD" id="cd11304">
    <property type="entry name" value="Cadherin_repeat"/>
    <property type="match status" value="7"/>
</dbReference>
<keyword evidence="7 11" id="KW-0472">Membrane</keyword>
<keyword evidence="2 11" id="KW-0812">Transmembrane</keyword>
<evidence type="ECO:0000313" key="15">
    <source>
        <dbReference type="Proteomes" id="UP001217089"/>
    </source>
</evidence>
<name>A0ABQ9F6F8_TEGGR</name>
<feature type="domain" description="Cadherin" evidence="13">
    <location>
        <begin position="466"/>
        <end position="569"/>
    </location>
</feature>
<keyword evidence="15" id="KW-1185">Reference proteome</keyword>
<feature type="region of interest" description="Disordered" evidence="10">
    <location>
        <begin position="885"/>
        <end position="913"/>
    </location>
</feature>
<dbReference type="SUPFAM" id="SSF49313">
    <property type="entry name" value="Cadherin-like"/>
    <property type="match status" value="7"/>
</dbReference>
<feature type="transmembrane region" description="Helical" evidence="11">
    <location>
        <begin position="766"/>
        <end position="790"/>
    </location>
</feature>
<reference evidence="14 15" key="1">
    <citation type="submission" date="2022-12" db="EMBL/GenBank/DDBJ databases">
        <title>Chromosome-level genome of Tegillarca granosa.</title>
        <authorList>
            <person name="Kim J."/>
        </authorList>
    </citation>
    <scope>NUCLEOTIDE SEQUENCE [LARGE SCALE GENOMIC DNA]</scope>
    <source>
        <strain evidence="14">Teg-2019</strain>
        <tissue evidence="14">Adductor muscle</tissue>
    </source>
</reference>
<keyword evidence="6 11" id="KW-1133">Transmembrane helix</keyword>
<keyword evidence="12" id="KW-0732">Signal</keyword>
<dbReference type="SMART" id="SM00112">
    <property type="entry name" value="CA"/>
    <property type="match status" value="7"/>
</dbReference>